<sequence length="81" mass="8322">GSSMYSFGRRLNDLAPLFTSDESYAAVKAFAASRPGVLSPTFLESANEAMHRNQQWLAAQGGEACGWLAAAAGAATGAGGR</sequence>
<proteinExistence type="predicted"/>
<dbReference type="Proteomes" id="UP000054498">
    <property type="component" value="Unassembled WGS sequence"/>
</dbReference>
<dbReference type="KEGG" id="mng:MNEG_15111"/>
<keyword evidence="2" id="KW-1185">Reference proteome</keyword>
<evidence type="ECO:0000313" key="1">
    <source>
        <dbReference type="EMBL" id="KIY92851.1"/>
    </source>
</evidence>
<dbReference type="GeneID" id="25732740"/>
<feature type="non-terminal residue" evidence="1">
    <location>
        <position position="1"/>
    </location>
</feature>
<accession>A0A0D2LSV1</accession>
<gene>
    <name evidence="1" type="ORF">MNEG_15111</name>
</gene>
<reference evidence="1 2" key="1">
    <citation type="journal article" date="2013" name="BMC Genomics">
        <title>Reconstruction of the lipid metabolism for the microalga Monoraphidium neglectum from its genome sequence reveals characteristics suitable for biofuel production.</title>
        <authorList>
            <person name="Bogen C."/>
            <person name="Al-Dilaimi A."/>
            <person name="Albersmeier A."/>
            <person name="Wichmann J."/>
            <person name="Grundmann M."/>
            <person name="Rupp O."/>
            <person name="Lauersen K.J."/>
            <person name="Blifernez-Klassen O."/>
            <person name="Kalinowski J."/>
            <person name="Goesmann A."/>
            <person name="Mussgnug J.H."/>
            <person name="Kruse O."/>
        </authorList>
    </citation>
    <scope>NUCLEOTIDE SEQUENCE [LARGE SCALE GENOMIC DNA]</scope>
    <source>
        <strain evidence="1 2">SAG 48.87</strain>
    </source>
</reference>
<dbReference type="STRING" id="145388.A0A0D2LSV1"/>
<dbReference type="RefSeq" id="XP_013891871.1">
    <property type="nucleotide sequence ID" value="XM_014036417.1"/>
</dbReference>
<evidence type="ECO:0000313" key="2">
    <source>
        <dbReference type="Proteomes" id="UP000054498"/>
    </source>
</evidence>
<dbReference type="EMBL" id="KK105258">
    <property type="protein sequence ID" value="KIY92851.1"/>
    <property type="molecule type" value="Genomic_DNA"/>
</dbReference>
<name>A0A0D2LSV1_9CHLO</name>
<protein>
    <submittedName>
        <fullName evidence="1">Uncharacterized protein</fullName>
    </submittedName>
</protein>
<organism evidence="1 2">
    <name type="scientific">Monoraphidium neglectum</name>
    <dbReference type="NCBI Taxonomy" id="145388"/>
    <lineage>
        <taxon>Eukaryota</taxon>
        <taxon>Viridiplantae</taxon>
        <taxon>Chlorophyta</taxon>
        <taxon>core chlorophytes</taxon>
        <taxon>Chlorophyceae</taxon>
        <taxon>CS clade</taxon>
        <taxon>Sphaeropleales</taxon>
        <taxon>Selenastraceae</taxon>
        <taxon>Monoraphidium</taxon>
    </lineage>
</organism>
<dbReference type="AlphaFoldDB" id="A0A0D2LSV1"/>